<keyword evidence="1" id="KW-1133">Transmembrane helix</keyword>
<evidence type="ECO:0000256" key="1">
    <source>
        <dbReference type="SAM" id="Phobius"/>
    </source>
</evidence>
<keyword evidence="1" id="KW-0812">Transmembrane</keyword>
<keyword evidence="1" id="KW-0472">Membrane</keyword>
<protein>
    <submittedName>
        <fullName evidence="2">Uncharacterized protein</fullName>
    </submittedName>
</protein>
<proteinExistence type="predicted"/>
<name>A0A3B1AAB2_9ZZZZ</name>
<sequence>MKLSQTLPARLRASAIHFGLSLVVFLILLGDYRLHLVPQCAVLD</sequence>
<gene>
    <name evidence="2" type="ORF">MNBD_GAMMA18-1538</name>
</gene>
<accession>A0A3B1AAB2</accession>
<dbReference type="AlphaFoldDB" id="A0A3B1AAB2"/>
<feature type="transmembrane region" description="Helical" evidence="1">
    <location>
        <begin position="12"/>
        <end position="29"/>
    </location>
</feature>
<evidence type="ECO:0000313" key="2">
    <source>
        <dbReference type="EMBL" id="VAW89746.1"/>
    </source>
</evidence>
<organism evidence="2">
    <name type="scientific">hydrothermal vent metagenome</name>
    <dbReference type="NCBI Taxonomy" id="652676"/>
    <lineage>
        <taxon>unclassified sequences</taxon>
        <taxon>metagenomes</taxon>
        <taxon>ecological metagenomes</taxon>
    </lineage>
</organism>
<reference evidence="2" key="1">
    <citation type="submission" date="2018-06" db="EMBL/GenBank/DDBJ databases">
        <authorList>
            <person name="Zhirakovskaya E."/>
        </authorList>
    </citation>
    <scope>NUCLEOTIDE SEQUENCE</scope>
</reference>
<dbReference type="EMBL" id="UOFP01000287">
    <property type="protein sequence ID" value="VAW89746.1"/>
    <property type="molecule type" value="Genomic_DNA"/>
</dbReference>